<dbReference type="AlphaFoldDB" id="A0A6J5CQ50"/>
<evidence type="ECO:0000313" key="2">
    <source>
        <dbReference type="Proteomes" id="UP000494249"/>
    </source>
</evidence>
<gene>
    <name evidence="1" type="ORF">LMG22037_06441</name>
</gene>
<dbReference type="EMBL" id="CADIKB010000068">
    <property type="protein sequence ID" value="CAB3740998.1"/>
    <property type="molecule type" value="Genomic_DNA"/>
</dbReference>
<dbReference type="RefSeq" id="WP_035485504.1">
    <property type="nucleotide sequence ID" value="NZ_CADFGL010000062.1"/>
</dbReference>
<reference evidence="1 2" key="1">
    <citation type="submission" date="2020-04" db="EMBL/GenBank/DDBJ databases">
        <authorList>
            <person name="De Canck E."/>
        </authorList>
    </citation>
    <scope>NUCLEOTIDE SEQUENCE [LARGE SCALE GENOMIC DNA]</scope>
    <source>
        <strain evidence="1 2">LMG 22037</strain>
    </source>
</reference>
<sequence>MGTKDTIRFQEKADDLPGWQLYSELFDTEDVVYLELEGVQVDVTMIDSAWGNRPGTVVLRLPAATARQLGLVPREWARDAWRSGE</sequence>
<organism evidence="1 2">
    <name type="scientific">Paraburkholderia phenoliruptrix</name>
    <dbReference type="NCBI Taxonomy" id="252970"/>
    <lineage>
        <taxon>Bacteria</taxon>
        <taxon>Pseudomonadati</taxon>
        <taxon>Pseudomonadota</taxon>
        <taxon>Betaproteobacteria</taxon>
        <taxon>Burkholderiales</taxon>
        <taxon>Burkholderiaceae</taxon>
        <taxon>Paraburkholderia</taxon>
    </lineage>
</organism>
<name>A0A6J5CQ50_9BURK</name>
<protein>
    <submittedName>
        <fullName evidence="1">Uncharacterized protein</fullName>
    </submittedName>
</protein>
<accession>A0A6J5CQ50</accession>
<proteinExistence type="predicted"/>
<evidence type="ECO:0000313" key="1">
    <source>
        <dbReference type="EMBL" id="CAB3740998.1"/>
    </source>
</evidence>
<dbReference type="Proteomes" id="UP000494249">
    <property type="component" value="Unassembled WGS sequence"/>
</dbReference>